<evidence type="ECO:0000256" key="5">
    <source>
        <dbReference type="ARBA" id="ARBA00022777"/>
    </source>
</evidence>
<keyword evidence="5 10" id="KW-0418">Kinase</keyword>
<feature type="domain" description="Protein kinase" evidence="9">
    <location>
        <begin position="36"/>
        <end position="324"/>
    </location>
</feature>
<evidence type="ECO:0000256" key="4">
    <source>
        <dbReference type="ARBA" id="ARBA00022741"/>
    </source>
</evidence>
<sequence>MLPPKLPADVDPSDYDIDEWESLRPFLKSRGYRLITQRDAQAGAIQDGDEEMCEKWGGPPRDDDPLYHDLHNYAVFPGFQISNSQRVVFKIVDANKSPEAEIYSYLCETPAKTDPRNRVIPVLEIIELSPTHSMIVTEEWCLSWNDYNNIMETWDDFADFATQALEGLAFLHSHCIAHLDISDGNILVCQYAEDLPRTRPAYAFIDFGLSVRFSKSHAGPYTVTRNIATFEPPEMSKTIPYDPFKSDIWQMGQVLVHAARQCKLKLDSLQALISRMQHSDPDQRPTAEAALAVLITCAPERSIVDKIFIAEATDTTLFCLSPLLRTIVPMHTIPVRWLKL</sequence>
<evidence type="ECO:0000259" key="9">
    <source>
        <dbReference type="PROSITE" id="PS50011"/>
    </source>
</evidence>
<dbReference type="EC" id="2.7.11.1" evidence="1"/>
<comment type="catalytic activity">
    <reaction evidence="8">
        <text>L-seryl-[protein] + ATP = O-phospho-L-seryl-[protein] + ADP + H(+)</text>
        <dbReference type="Rhea" id="RHEA:17989"/>
        <dbReference type="Rhea" id="RHEA-COMP:9863"/>
        <dbReference type="Rhea" id="RHEA-COMP:11604"/>
        <dbReference type="ChEBI" id="CHEBI:15378"/>
        <dbReference type="ChEBI" id="CHEBI:29999"/>
        <dbReference type="ChEBI" id="CHEBI:30616"/>
        <dbReference type="ChEBI" id="CHEBI:83421"/>
        <dbReference type="ChEBI" id="CHEBI:456216"/>
        <dbReference type="EC" id="2.7.11.1"/>
    </reaction>
</comment>
<dbReference type="AlphaFoldDB" id="A0AAD7GTR9"/>
<dbReference type="CDD" id="cd00180">
    <property type="entry name" value="PKc"/>
    <property type="match status" value="1"/>
</dbReference>
<dbReference type="SUPFAM" id="SSF56112">
    <property type="entry name" value="Protein kinase-like (PK-like)"/>
    <property type="match status" value="1"/>
</dbReference>
<evidence type="ECO:0000313" key="11">
    <source>
        <dbReference type="Proteomes" id="UP001215598"/>
    </source>
</evidence>
<dbReference type="PANTHER" id="PTHR43671:SF98">
    <property type="entry name" value="SERINE_THREONINE-PROTEIN KINASE NEK11"/>
    <property type="match status" value="1"/>
</dbReference>
<evidence type="ECO:0000256" key="3">
    <source>
        <dbReference type="ARBA" id="ARBA00022679"/>
    </source>
</evidence>
<evidence type="ECO:0000256" key="1">
    <source>
        <dbReference type="ARBA" id="ARBA00012513"/>
    </source>
</evidence>
<evidence type="ECO:0000313" key="10">
    <source>
        <dbReference type="EMBL" id="KAJ7705101.1"/>
    </source>
</evidence>
<dbReference type="InterPro" id="IPR050660">
    <property type="entry name" value="NEK_Ser/Thr_kinase"/>
</dbReference>
<dbReference type="PANTHER" id="PTHR43671">
    <property type="entry name" value="SERINE/THREONINE-PROTEIN KINASE NEK"/>
    <property type="match status" value="1"/>
</dbReference>
<keyword evidence="4" id="KW-0547">Nucleotide-binding</keyword>
<evidence type="ECO:0000256" key="6">
    <source>
        <dbReference type="ARBA" id="ARBA00022840"/>
    </source>
</evidence>
<dbReference type="GO" id="GO:0004674">
    <property type="term" value="F:protein serine/threonine kinase activity"/>
    <property type="evidence" value="ECO:0007669"/>
    <property type="project" value="UniProtKB-KW"/>
</dbReference>
<keyword evidence="6" id="KW-0067">ATP-binding</keyword>
<gene>
    <name evidence="10" type="ORF">B0H16DRAFT_1439671</name>
</gene>
<proteinExistence type="predicted"/>
<dbReference type="Gene3D" id="1.10.510.10">
    <property type="entry name" value="Transferase(Phosphotransferase) domain 1"/>
    <property type="match status" value="1"/>
</dbReference>
<dbReference type="InterPro" id="IPR000719">
    <property type="entry name" value="Prot_kinase_dom"/>
</dbReference>
<dbReference type="Pfam" id="PF00069">
    <property type="entry name" value="Pkinase"/>
    <property type="match status" value="1"/>
</dbReference>
<evidence type="ECO:0000256" key="8">
    <source>
        <dbReference type="ARBA" id="ARBA00048679"/>
    </source>
</evidence>
<dbReference type="Proteomes" id="UP001215598">
    <property type="component" value="Unassembled WGS sequence"/>
</dbReference>
<keyword evidence="3" id="KW-0808">Transferase</keyword>
<comment type="caution">
    <text evidence="10">The sequence shown here is derived from an EMBL/GenBank/DDBJ whole genome shotgun (WGS) entry which is preliminary data.</text>
</comment>
<dbReference type="EMBL" id="JARKIB010000479">
    <property type="protein sequence ID" value="KAJ7705101.1"/>
    <property type="molecule type" value="Genomic_DNA"/>
</dbReference>
<protein>
    <recommendedName>
        <fullName evidence="1">non-specific serine/threonine protein kinase</fullName>
        <ecNumber evidence="1">2.7.11.1</ecNumber>
    </recommendedName>
</protein>
<dbReference type="InterPro" id="IPR011009">
    <property type="entry name" value="Kinase-like_dom_sf"/>
</dbReference>
<evidence type="ECO:0000256" key="2">
    <source>
        <dbReference type="ARBA" id="ARBA00022527"/>
    </source>
</evidence>
<accession>A0AAD7GTR9</accession>
<name>A0AAD7GTR9_9AGAR</name>
<dbReference type="PROSITE" id="PS50011">
    <property type="entry name" value="PROTEIN_KINASE_DOM"/>
    <property type="match status" value="1"/>
</dbReference>
<keyword evidence="2" id="KW-0723">Serine/threonine-protein kinase</keyword>
<comment type="catalytic activity">
    <reaction evidence="7">
        <text>L-threonyl-[protein] + ATP = O-phospho-L-threonyl-[protein] + ADP + H(+)</text>
        <dbReference type="Rhea" id="RHEA:46608"/>
        <dbReference type="Rhea" id="RHEA-COMP:11060"/>
        <dbReference type="Rhea" id="RHEA-COMP:11605"/>
        <dbReference type="ChEBI" id="CHEBI:15378"/>
        <dbReference type="ChEBI" id="CHEBI:30013"/>
        <dbReference type="ChEBI" id="CHEBI:30616"/>
        <dbReference type="ChEBI" id="CHEBI:61977"/>
        <dbReference type="ChEBI" id="CHEBI:456216"/>
        <dbReference type="EC" id="2.7.11.1"/>
    </reaction>
</comment>
<dbReference type="SMART" id="SM00220">
    <property type="entry name" value="S_TKc"/>
    <property type="match status" value="1"/>
</dbReference>
<organism evidence="10 11">
    <name type="scientific">Mycena metata</name>
    <dbReference type="NCBI Taxonomy" id="1033252"/>
    <lineage>
        <taxon>Eukaryota</taxon>
        <taxon>Fungi</taxon>
        <taxon>Dikarya</taxon>
        <taxon>Basidiomycota</taxon>
        <taxon>Agaricomycotina</taxon>
        <taxon>Agaricomycetes</taxon>
        <taxon>Agaricomycetidae</taxon>
        <taxon>Agaricales</taxon>
        <taxon>Marasmiineae</taxon>
        <taxon>Mycenaceae</taxon>
        <taxon>Mycena</taxon>
    </lineage>
</organism>
<dbReference type="GO" id="GO:0005524">
    <property type="term" value="F:ATP binding"/>
    <property type="evidence" value="ECO:0007669"/>
    <property type="project" value="UniProtKB-KW"/>
</dbReference>
<reference evidence="10" key="1">
    <citation type="submission" date="2023-03" db="EMBL/GenBank/DDBJ databases">
        <title>Massive genome expansion in bonnet fungi (Mycena s.s.) driven by repeated elements and novel gene families across ecological guilds.</title>
        <authorList>
            <consortium name="Lawrence Berkeley National Laboratory"/>
            <person name="Harder C.B."/>
            <person name="Miyauchi S."/>
            <person name="Viragh M."/>
            <person name="Kuo A."/>
            <person name="Thoen E."/>
            <person name="Andreopoulos B."/>
            <person name="Lu D."/>
            <person name="Skrede I."/>
            <person name="Drula E."/>
            <person name="Henrissat B."/>
            <person name="Morin E."/>
            <person name="Kohler A."/>
            <person name="Barry K."/>
            <person name="LaButti K."/>
            <person name="Morin E."/>
            <person name="Salamov A."/>
            <person name="Lipzen A."/>
            <person name="Mereny Z."/>
            <person name="Hegedus B."/>
            <person name="Baldrian P."/>
            <person name="Stursova M."/>
            <person name="Weitz H."/>
            <person name="Taylor A."/>
            <person name="Grigoriev I.V."/>
            <person name="Nagy L.G."/>
            <person name="Martin F."/>
            <person name="Kauserud H."/>
        </authorList>
    </citation>
    <scope>NUCLEOTIDE SEQUENCE</scope>
    <source>
        <strain evidence="10">CBHHK182m</strain>
    </source>
</reference>
<keyword evidence="11" id="KW-1185">Reference proteome</keyword>
<evidence type="ECO:0000256" key="7">
    <source>
        <dbReference type="ARBA" id="ARBA00047899"/>
    </source>
</evidence>